<comment type="similarity">
    <text evidence="4">In the N-terminal section; belongs to the cytochrome P450 family.</text>
</comment>
<evidence type="ECO:0000259" key="17">
    <source>
        <dbReference type="PROSITE" id="PS50902"/>
    </source>
</evidence>
<dbReference type="Gene3D" id="1.20.990.10">
    <property type="entry name" value="NADPH-cytochrome p450 Reductase, Chain A, domain 3"/>
    <property type="match status" value="1"/>
</dbReference>
<comment type="cofactor">
    <cofactor evidence="1">
        <name>FMN</name>
        <dbReference type="ChEBI" id="CHEBI:58210"/>
    </cofactor>
</comment>
<evidence type="ECO:0000256" key="3">
    <source>
        <dbReference type="ARBA" id="ARBA00001974"/>
    </source>
</evidence>
<dbReference type="PROSITE" id="PS00086">
    <property type="entry name" value="CYTOCHROME_P450"/>
    <property type="match status" value="1"/>
</dbReference>
<keyword evidence="7" id="KW-0285">Flavoprotein</keyword>
<keyword evidence="9 16" id="KW-0479">Metal-binding</keyword>
<comment type="cofactor">
    <cofactor evidence="3">
        <name>FAD</name>
        <dbReference type="ChEBI" id="CHEBI:57692"/>
    </cofactor>
</comment>
<dbReference type="FunFam" id="1.10.630.10:FF:000040">
    <property type="entry name" value="Bifunctional cytochrome P450/NADPH--P450 reductase"/>
    <property type="match status" value="1"/>
</dbReference>
<comment type="cofactor">
    <cofactor evidence="2 16">
        <name>heme</name>
        <dbReference type="ChEBI" id="CHEBI:30413"/>
    </cofactor>
</comment>
<dbReference type="EMBL" id="KQ257457">
    <property type="protein sequence ID" value="KNC99988.1"/>
    <property type="molecule type" value="Genomic_DNA"/>
</dbReference>
<dbReference type="Pfam" id="PF00067">
    <property type="entry name" value="p450"/>
    <property type="match status" value="1"/>
</dbReference>
<keyword evidence="6 16" id="KW-0349">Heme</keyword>
<dbReference type="GO" id="GO:0010181">
    <property type="term" value="F:FMN binding"/>
    <property type="evidence" value="ECO:0007669"/>
    <property type="project" value="InterPro"/>
</dbReference>
<feature type="domain" description="FAD-binding FR-type" evidence="18">
    <location>
        <begin position="693"/>
        <end position="925"/>
    </location>
</feature>
<keyword evidence="14" id="KW-0503">Monooxygenase</keyword>
<dbReference type="OrthoDB" id="1470350at2759"/>
<evidence type="ECO:0000256" key="2">
    <source>
        <dbReference type="ARBA" id="ARBA00001971"/>
    </source>
</evidence>
<dbReference type="InterPro" id="IPR017927">
    <property type="entry name" value="FAD-bd_FR_type"/>
</dbReference>
<dbReference type="Gene3D" id="3.40.50.80">
    <property type="entry name" value="Nucleotide-binding domain of ferredoxin-NADP reductase (FNR) module"/>
    <property type="match status" value="1"/>
</dbReference>
<dbReference type="InterPro" id="IPR023173">
    <property type="entry name" value="NADPH_Cyt_P450_Rdtase_alpha"/>
</dbReference>
<keyword evidence="5" id="KW-0813">Transport</keyword>
<dbReference type="PROSITE" id="PS51384">
    <property type="entry name" value="FAD_FR"/>
    <property type="match status" value="1"/>
</dbReference>
<dbReference type="GeneID" id="27688742"/>
<evidence type="ECO:0000256" key="5">
    <source>
        <dbReference type="ARBA" id="ARBA00022448"/>
    </source>
</evidence>
<dbReference type="Proteomes" id="UP000053201">
    <property type="component" value="Unassembled WGS sequence"/>
</dbReference>
<reference evidence="19 20" key="1">
    <citation type="submission" date="2009-08" db="EMBL/GenBank/DDBJ databases">
        <title>The Genome Sequence of Spizellomyces punctatus strain DAOM BR117.</title>
        <authorList>
            <consortium name="The Broad Institute Genome Sequencing Platform"/>
            <person name="Russ C."/>
            <person name="Cuomo C."/>
            <person name="Shea T."/>
            <person name="Young S.K."/>
            <person name="Zeng Q."/>
            <person name="Koehrsen M."/>
            <person name="Haas B."/>
            <person name="Borodovsky M."/>
            <person name="Guigo R."/>
            <person name="Alvarado L."/>
            <person name="Berlin A."/>
            <person name="Bochicchio J."/>
            <person name="Borenstein D."/>
            <person name="Chapman S."/>
            <person name="Chen Z."/>
            <person name="Engels R."/>
            <person name="Freedman E."/>
            <person name="Gellesch M."/>
            <person name="Goldberg J."/>
            <person name="Griggs A."/>
            <person name="Gujja S."/>
            <person name="Heiman D."/>
            <person name="Hepburn T."/>
            <person name="Howarth C."/>
            <person name="Jen D."/>
            <person name="Larson L."/>
            <person name="Lewis B."/>
            <person name="Mehta T."/>
            <person name="Park D."/>
            <person name="Pearson M."/>
            <person name="Roberts A."/>
            <person name="Saif S."/>
            <person name="Shenoy N."/>
            <person name="Sisk P."/>
            <person name="Stolte C."/>
            <person name="Sykes S."/>
            <person name="Thomson T."/>
            <person name="Walk T."/>
            <person name="White J."/>
            <person name="Yandava C."/>
            <person name="Burger G."/>
            <person name="Gray M.W."/>
            <person name="Holland P.W.H."/>
            <person name="King N."/>
            <person name="Lang F.B.F."/>
            <person name="Roger A.J."/>
            <person name="Ruiz-Trillo I."/>
            <person name="Lander E."/>
            <person name="Nusbaum C."/>
        </authorList>
    </citation>
    <scope>NUCLEOTIDE SEQUENCE [LARGE SCALE GENOMIC DNA]</scope>
    <source>
        <strain evidence="19 20">DAOM BR117</strain>
    </source>
</reference>
<evidence type="ECO:0000256" key="12">
    <source>
        <dbReference type="ARBA" id="ARBA00023002"/>
    </source>
</evidence>
<evidence type="ECO:0000256" key="8">
    <source>
        <dbReference type="ARBA" id="ARBA00022643"/>
    </source>
</evidence>
<accession>A0A0L0HGP0</accession>
<evidence type="ECO:0000256" key="4">
    <source>
        <dbReference type="ARBA" id="ARBA00010018"/>
    </source>
</evidence>
<organism evidence="19 20">
    <name type="scientific">Spizellomyces punctatus (strain DAOM BR117)</name>
    <dbReference type="NCBI Taxonomy" id="645134"/>
    <lineage>
        <taxon>Eukaryota</taxon>
        <taxon>Fungi</taxon>
        <taxon>Fungi incertae sedis</taxon>
        <taxon>Chytridiomycota</taxon>
        <taxon>Chytridiomycota incertae sedis</taxon>
        <taxon>Chytridiomycetes</taxon>
        <taxon>Spizellomycetales</taxon>
        <taxon>Spizellomycetaceae</taxon>
        <taxon>Spizellomyces</taxon>
    </lineage>
</organism>
<dbReference type="PIRSF" id="PIRSF000209">
    <property type="entry name" value="Bifunctional_P450_P450R"/>
    <property type="match status" value="1"/>
</dbReference>
<dbReference type="InterPro" id="IPR017972">
    <property type="entry name" value="Cyt_P450_CS"/>
</dbReference>
<dbReference type="GO" id="GO:0070330">
    <property type="term" value="F:aromatase activity"/>
    <property type="evidence" value="ECO:0007669"/>
    <property type="project" value="InterPro"/>
</dbReference>
<dbReference type="SUPFAM" id="SSF63380">
    <property type="entry name" value="Riboflavin synthase domain-like"/>
    <property type="match status" value="1"/>
</dbReference>
<dbReference type="RefSeq" id="XP_016608028.1">
    <property type="nucleotide sequence ID" value="XM_016753580.1"/>
</dbReference>
<keyword evidence="13 16" id="KW-0408">Iron</keyword>
<evidence type="ECO:0000256" key="9">
    <source>
        <dbReference type="ARBA" id="ARBA00022723"/>
    </source>
</evidence>
<evidence type="ECO:0000256" key="11">
    <source>
        <dbReference type="ARBA" id="ARBA00022857"/>
    </source>
</evidence>
<sequence length="1095" mass="122848">MPKKIPQPPSAFLVGNVGEIDPEFPLGSFERLADLYGPIYRLDIVGRKQIFISSQELVDEVCDEKNFDKGVQGALVELRNLLGDGLFTAYNDEPNWALAHQILMPAFSPAKLRSLFPNMHDIASQLILKWERFGEDYRINAAHDFTRLTLDTLALCSFDYRFNSFYTEEMHPFVEAMVNVLLEAGHRSQRVPIQQSLMFRTTRKFHQDIAYIHELCDQIVKTRREQPTDAKDLLNMMLNGRDKATGQQLSKENIRFQMVTFLVAGHETTSGLLSFAFYYLLSNPYALQKAQSEVDQVTGGEPVTLDHIFKLPYIDAVLKETLRLQPTAPFFTRKVKATEGRTNYIFKNGEYEVGAHDVISVIIGKLHRDSKVWGEDAEEFRPERMLEGKFEALPPNSWKPFGSGLRACIGRSFAWQESLLTVAMILQKFDMEKADPAYDLRIRQTLTIKPNDFYMKARVRKNVRAPRALSVDIVGHKAAKEAEVLLKETITGSQDKGGERKLTILFGSNAGSCESFADRLASDASNYGFSATTATLDSATEALLSTNPVAIICSSYEGQPPDNARQFVAWLTGPSVSDTLKGVKYAVFGCGHTGWAQTYQRIPILIDETLHEKGAERLLYRGCADAAGDFFGEFDEWENKFWCMMQDKFGAGSKSTQGTSTADDVDAGSAANVTSTFQVQVLSSNRATVLSHQKFEYGAVVDNRELTSNVLKCGGMPKRHLEIKLPEGMTYRAGDYLGVMPVNPIHDVKRVLYRFKLPVDANIMIKTEKRTFLPTNLPIPVHTVLGGYVELNQPATRRQLDTLRLLAPAELQSAFSRFNDADYNTEILNKRVSVLDLLELYPAHPLEFGQFLSMLPPMRMRQYSISSSPLWNPSHVTLTIDVLKSPAISGHETKLGVASTYLSRTSPGEMVACFVRPSAAEFHLPLDPTVPIIMVATGSGISPMRGFIQERAAMVACGREVGKALLYFGCRNAEEDFIYRDELQRWTALGAVQVRPCFSRGSGVPTPPASPSSYPDRPTQHKYVYEAMYADREELKEMFIDGARFYVCGSASKLAKSVRETFIRIYREMKGVGEEEAQKWFEELKGVRYATDVFG</sequence>
<dbReference type="CDD" id="cd06206">
    <property type="entry name" value="bifunctional_CYPOR"/>
    <property type="match status" value="1"/>
</dbReference>
<dbReference type="VEuPathDB" id="FungiDB:SPPG_05363"/>
<evidence type="ECO:0000256" key="7">
    <source>
        <dbReference type="ARBA" id="ARBA00022630"/>
    </source>
</evidence>
<dbReference type="GO" id="GO:0050660">
    <property type="term" value="F:flavin adenine dinucleotide binding"/>
    <property type="evidence" value="ECO:0007669"/>
    <property type="project" value="TreeGrafter"/>
</dbReference>
<keyword evidence="11" id="KW-0521">NADP</keyword>
<dbReference type="PRINTS" id="PR00371">
    <property type="entry name" value="FPNCR"/>
</dbReference>
<keyword evidence="20" id="KW-1185">Reference proteome</keyword>
<feature type="domain" description="Flavodoxin-like" evidence="17">
    <location>
        <begin position="502"/>
        <end position="642"/>
    </location>
</feature>
<keyword evidence="12" id="KW-0560">Oxidoreductase</keyword>
<dbReference type="InParanoid" id="A0A0L0HGP0"/>
<proteinExistence type="inferred from homology"/>
<dbReference type="Pfam" id="PF00175">
    <property type="entry name" value="NAD_binding_1"/>
    <property type="match status" value="1"/>
</dbReference>
<evidence type="ECO:0000256" key="1">
    <source>
        <dbReference type="ARBA" id="ARBA00001917"/>
    </source>
</evidence>
<dbReference type="GO" id="GO:0005506">
    <property type="term" value="F:iron ion binding"/>
    <property type="evidence" value="ECO:0007669"/>
    <property type="project" value="InterPro"/>
</dbReference>
<keyword evidence="8" id="KW-0288">FMN</keyword>
<comment type="catalytic activity">
    <reaction evidence="15">
        <text>2 oxidized [cytochrome P450] + NADPH = 2 reduced [cytochrome P450] + NADP(+) + H(+)</text>
        <dbReference type="Rhea" id="RHEA:24040"/>
        <dbReference type="Rhea" id="RHEA-COMP:14627"/>
        <dbReference type="Rhea" id="RHEA-COMP:14628"/>
        <dbReference type="ChEBI" id="CHEBI:15378"/>
        <dbReference type="ChEBI" id="CHEBI:55376"/>
        <dbReference type="ChEBI" id="CHEBI:57783"/>
        <dbReference type="ChEBI" id="CHEBI:58349"/>
        <dbReference type="ChEBI" id="CHEBI:60344"/>
        <dbReference type="EC" id="1.6.2.4"/>
    </reaction>
</comment>
<evidence type="ECO:0008006" key="21">
    <source>
        <dbReference type="Google" id="ProtNLM"/>
    </source>
</evidence>
<evidence type="ECO:0000256" key="16">
    <source>
        <dbReference type="PIRSR" id="PIRSR000209-1"/>
    </source>
</evidence>
<evidence type="ECO:0000259" key="18">
    <source>
        <dbReference type="PROSITE" id="PS51384"/>
    </source>
</evidence>
<dbReference type="InterPro" id="IPR039261">
    <property type="entry name" value="FNR_nucleotide-bd"/>
</dbReference>
<dbReference type="InterPro" id="IPR036396">
    <property type="entry name" value="Cyt_P450_sf"/>
</dbReference>
<dbReference type="AlphaFoldDB" id="A0A0L0HGP0"/>
<dbReference type="InterPro" id="IPR001094">
    <property type="entry name" value="Flavdoxin-like"/>
</dbReference>
<dbReference type="InterPro" id="IPR001709">
    <property type="entry name" value="Flavoprot_Pyr_Nucl_cyt_Rdtase"/>
</dbReference>
<dbReference type="SUPFAM" id="SSF48264">
    <property type="entry name" value="Cytochrome P450"/>
    <property type="match status" value="1"/>
</dbReference>
<dbReference type="InterPro" id="IPR001128">
    <property type="entry name" value="Cyt_P450"/>
</dbReference>
<dbReference type="Gene3D" id="1.10.630.10">
    <property type="entry name" value="Cytochrome P450"/>
    <property type="match status" value="1"/>
</dbReference>
<dbReference type="STRING" id="645134.A0A0L0HGP0"/>
<evidence type="ECO:0000256" key="6">
    <source>
        <dbReference type="ARBA" id="ARBA00022617"/>
    </source>
</evidence>
<evidence type="ECO:0000313" key="20">
    <source>
        <dbReference type="Proteomes" id="UP000053201"/>
    </source>
</evidence>
<dbReference type="InterPro" id="IPR017938">
    <property type="entry name" value="Riboflavin_synthase-like_b-brl"/>
</dbReference>
<evidence type="ECO:0000256" key="10">
    <source>
        <dbReference type="ARBA" id="ARBA00022827"/>
    </source>
</evidence>
<dbReference type="OMA" id="ECNHRAN"/>
<evidence type="ECO:0000256" key="15">
    <source>
        <dbReference type="ARBA" id="ARBA00049342"/>
    </source>
</evidence>
<protein>
    <recommendedName>
        <fullName evidence="21">Cytochrome P450</fullName>
    </recommendedName>
</protein>
<evidence type="ECO:0000256" key="13">
    <source>
        <dbReference type="ARBA" id="ARBA00023004"/>
    </source>
</evidence>
<gene>
    <name evidence="19" type="ORF">SPPG_05363</name>
</gene>
<name>A0A0L0HGP0_SPIPD</name>
<dbReference type="SUPFAM" id="SSF52218">
    <property type="entry name" value="Flavoproteins"/>
    <property type="match status" value="1"/>
</dbReference>
<dbReference type="PANTHER" id="PTHR19384">
    <property type="entry name" value="NITRIC OXIDE SYNTHASE-RELATED"/>
    <property type="match status" value="1"/>
</dbReference>
<dbReference type="PROSITE" id="PS50902">
    <property type="entry name" value="FLAVODOXIN_LIKE"/>
    <property type="match status" value="1"/>
</dbReference>
<evidence type="ECO:0000256" key="14">
    <source>
        <dbReference type="ARBA" id="ARBA00023033"/>
    </source>
</evidence>
<dbReference type="GO" id="GO:0020037">
    <property type="term" value="F:heme binding"/>
    <property type="evidence" value="ECO:0007669"/>
    <property type="project" value="InterPro"/>
</dbReference>
<feature type="binding site" description="axial binding residue" evidence="16">
    <location>
        <position position="408"/>
    </location>
    <ligand>
        <name>heme</name>
        <dbReference type="ChEBI" id="CHEBI:30413"/>
    </ligand>
    <ligandPart>
        <name>Fe</name>
        <dbReference type="ChEBI" id="CHEBI:18248"/>
    </ligandPart>
</feature>
<dbReference type="PANTHER" id="PTHR19384:SF127">
    <property type="entry name" value="BIFUNCTIONAL CYTOCHROME P450_NADPH--P450 REDUCTASE"/>
    <property type="match status" value="1"/>
</dbReference>
<dbReference type="GO" id="GO:0003958">
    <property type="term" value="F:NADPH-hemoprotein reductase activity"/>
    <property type="evidence" value="ECO:0007669"/>
    <property type="project" value="UniProtKB-EC"/>
</dbReference>
<dbReference type="Pfam" id="PF00667">
    <property type="entry name" value="FAD_binding_1"/>
    <property type="match status" value="1"/>
</dbReference>
<dbReference type="InterPro" id="IPR008254">
    <property type="entry name" value="Flavodoxin/NO_synth"/>
</dbReference>
<keyword evidence="10" id="KW-0274">FAD</keyword>
<dbReference type="InterPro" id="IPR029039">
    <property type="entry name" value="Flavoprotein-like_sf"/>
</dbReference>
<dbReference type="Pfam" id="PF00258">
    <property type="entry name" value="Flavodoxin_1"/>
    <property type="match status" value="1"/>
</dbReference>
<dbReference type="eggNOG" id="KOG0157">
    <property type="taxonomic scope" value="Eukaryota"/>
</dbReference>
<dbReference type="Gene3D" id="2.40.30.10">
    <property type="entry name" value="Translation factors"/>
    <property type="match status" value="1"/>
</dbReference>
<dbReference type="InterPro" id="IPR023206">
    <property type="entry name" value="Bifunctional_P450_P450_red"/>
</dbReference>
<dbReference type="CDD" id="cd11068">
    <property type="entry name" value="CYP120A1"/>
    <property type="match status" value="1"/>
</dbReference>
<evidence type="ECO:0000313" key="19">
    <source>
        <dbReference type="EMBL" id="KNC99988.1"/>
    </source>
</evidence>
<dbReference type="SUPFAM" id="SSF52343">
    <property type="entry name" value="Ferredoxin reductase-like, C-terminal NADP-linked domain"/>
    <property type="match status" value="1"/>
</dbReference>
<dbReference type="Gene3D" id="3.40.50.360">
    <property type="match status" value="1"/>
</dbReference>
<dbReference type="PRINTS" id="PR00369">
    <property type="entry name" value="FLAVODOXIN"/>
</dbReference>
<dbReference type="eggNOG" id="KOG1158">
    <property type="taxonomic scope" value="Eukaryota"/>
</dbReference>
<dbReference type="InterPro" id="IPR001433">
    <property type="entry name" value="OxRdtase_FAD/NAD-bd"/>
</dbReference>
<dbReference type="InterPro" id="IPR003097">
    <property type="entry name" value="CysJ-like_FAD-binding"/>
</dbReference>
<dbReference type="GO" id="GO:0005829">
    <property type="term" value="C:cytosol"/>
    <property type="evidence" value="ECO:0007669"/>
    <property type="project" value="TreeGrafter"/>
</dbReference>